<accession>A0A0M2GVF6</accession>
<evidence type="ECO:0000313" key="3">
    <source>
        <dbReference type="Proteomes" id="UP000033956"/>
    </source>
</evidence>
<evidence type="ECO:0000256" key="1">
    <source>
        <dbReference type="SAM" id="MobiDB-lite"/>
    </source>
</evidence>
<keyword evidence="3" id="KW-1185">Reference proteome</keyword>
<name>A0A0M2GVF6_9MICO</name>
<evidence type="ECO:0000313" key="2">
    <source>
        <dbReference type="EMBL" id="KJL37477.1"/>
    </source>
</evidence>
<dbReference type="RefSeq" id="WP_045277135.1">
    <property type="nucleotide sequence ID" value="NZ_BAAAUP010000002.1"/>
</dbReference>
<protein>
    <submittedName>
        <fullName evidence="2">Uncharacterized protein</fullName>
    </submittedName>
</protein>
<feature type="region of interest" description="Disordered" evidence="1">
    <location>
        <begin position="1"/>
        <end position="68"/>
    </location>
</feature>
<reference evidence="2 3" key="1">
    <citation type="submission" date="2015-02" db="EMBL/GenBank/DDBJ databases">
        <title>Draft genome sequences of ten Microbacterium spp. with emphasis on heavy metal contaminated environments.</title>
        <authorList>
            <person name="Corretto E."/>
        </authorList>
    </citation>
    <scope>NUCLEOTIDE SEQUENCE [LARGE SCALE GENOMIC DNA]</scope>
    <source>
        <strain evidence="2 3">DSM 12510</strain>
    </source>
</reference>
<feature type="compositionally biased region" description="Basic and acidic residues" evidence="1">
    <location>
        <begin position="21"/>
        <end position="32"/>
    </location>
</feature>
<dbReference type="STRING" id="92835.RS81_03231"/>
<gene>
    <name evidence="2" type="ORF">RS81_03231</name>
</gene>
<dbReference type="EMBL" id="JYIZ01000057">
    <property type="protein sequence ID" value="KJL37477.1"/>
    <property type="molecule type" value="Genomic_DNA"/>
</dbReference>
<organism evidence="2 3">
    <name type="scientific">Microbacterium terrae</name>
    <dbReference type="NCBI Taxonomy" id="69369"/>
    <lineage>
        <taxon>Bacteria</taxon>
        <taxon>Bacillati</taxon>
        <taxon>Actinomycetota</taxon>
        <taxon>Actinomycetes</taxon>
        <taxon>Micrococcales</taxon>
        <taxon>Microbacteriaceae</taxon>
        <taxon>Microbacterium</taxon>
    </lineage>
</organism>
<comment type="caution">
    <text evidence="2">The sequence shown here is derived from an EMBL/GenBank/DDBJ whole genome shotgun (WGS) entry which is preliminary data.</text>
</comment>
<sequence length="166" mass="17589">MGLFTQRPEEPAEWAGIPSEPARDETDAERLRAASVDPARLGPLDDSPAGSISIPIDAVTPPPSPASELDEAAAWLEQITRDPMADAVAGTVRVVAASEPQGRARYQECAVDLIADAAGVDAAAVATAVVLPRTVWPRVGDVLPARISVSDPQHLEVDWNALTRRR</sequence>
<dbReference type="Proteomes" id="UP000033956">
    <property type="component" value="Unassembled WGS sequence"/>
</dbReference>
<dbReference type="AlphaFoldDB" id="A0A0M2GVF6"/>
<proteinExistence type="predicted"/>
<dbReference type="PATRIC" id="fig|92835.4.peg.3262"/>
<dbReference type="OrthoDB" id="5079717at2"/>